<evidence type="ECO:0000313" key="2">
    <source>
        <dbReference type="Ensembl" id="ENSNMLP00000004676.1"/>
    </source>
</evidence>
<dbReference type="Proteomes" id="UP000694523">
    <property type="component" value="Unplaced"/>
</dbReference>
<name>A0A8C6SJC8_9GOBI</name>
<organism evidence="2 3">
    <name type="scientific">Neogobius melanostomus</name>
    <name type="common">round goby</name>
    <dbReference type="NCBI Taxonomy" id="47308"/>
    <lineage>
        <taxon>Eukaryota</taxon>
        <taxon>Metazoa</taxon>
        <taxon>Chordata</taxon>
        <taxon>Craniata</taxon>
        <taxon>Vertebrata</taxon>
        <taxon>Euteleostomi</taxon>
        <taxon>Actinopterygii</taxon>
        <taxon>Neopterygii</taxon>
        <taxon>Teleostei</taxon>
        <taxon>Neoteleostei</taxon>
        <taxon>Acanthomorphata</taxon>
        <taxon>Gobiaria</taxon>
        <taxon>Gobiiformes</taxon>
        <taxon>Gobioidei</taxon>
        <taxon>Gobiidae</taxon>
        <taxon>Benthophilinae</taxon>
        <taxon>Neogobiini</taxon>
        <taxon>Neogobius</taxon>
    </lineage>
</organism>
<dbReference type="AlphaFoldDB" id="A0A8C6SJC8"/>
<dbReference type="Gene3D" id="1.10.287.770">
    <property type="entry name" value="YojJ-like"/>
    <property type="match status" value="1"/>
</dbReference>
<accession>A0A8C6SJC8</accession>
<evidence type="ECO:0008006" key="4">
    <source>
        <dbReference type="Google" id="ProtNLM"/>
    </source>
</evidence>
<keyword evidence="1" id="KW-0472">Membrane</keyword>
<reference evidence="2" key="2">
    <citation type="submission" date="2025-09" db="UniProtKB">
        <authorList>
            <consortium name="Ensembl"/>
        </authorList>
    </citation>
    <scope>IDENTIFICATION</scope>
</reference>
<keyword evidence="1" id="KW-1133">Transmembrane helix</keyword>
<dbReference type="Ensembl" id="ENSNMLT00000005348.1">
    <property type="protein sequence ID" value="ENSNMLP00000004676.1"/>
    <property type="gene ID" value="ENSNMLG00000003423.1"/>
</dbReference>
<proteinExistence type="predicted"/>
<sequence>ITDSGMIVIITHFFVFPVSCYKLEPGTVAGIISVDVILTLLIVTATYYCARKQRQKTERGKALCISFKKRVKIK</sequence>
<keyword evidence="3" id="KW-1185">Reference proteome</keyword>
<protein>
    <recommendedName>
        <fullName evidence="4">Membrane protein DAP10</fullName>
    </recommendedName>
</protein>
<feature type="transmembrane region" description="Helical" evidence="1">
    <location>
        <begin position="28"/>
        <end position="50"/>
    </location>
</feature>
<reference evidence="2" key="1">
    <citation type="submission" date="2025-08" db="UniProtKB">
        <authorList>
            <consortium name="Ensembl"/>
        </authorList>
    </citation>
    <scope>IDENTIFICATION</scope>
</reference>
<evidence type="ECO:0000313" key="3">
    <source>
        <dbReference type="Proteomes" id="UP000694523"/>
    </source>
</evidence>
<keyword evidence="1" id="KW-0812">Transmembrane</keyword>
<evidence type="ECO:0000256" key="1">
    <source>
        <dbReference type="SAM" id="Phobius"/>
    </source>
</evidence>